<dbReference type="PANTHER" id="PTHR36181:SF4">
    <property type="entry name" value="LAGLIDADG ENDONUCLEASE"/>
    <property type="match status" value="1"/>
</dbReference>
<geneLocation type="mitochondrion" evidence="3"/>
<reference evidence="3" key="1">
    <citation type="submission" date="2015-06" db="EMBL/GenBank/DDBJ databases">
        <title>Relationship between genomic and mitochondrial evolution in the entomopathogenic fungal genus Beauveria.</title>
        <authorList>
            <person name="Glare T.C."/>
            <person name="Campbell M.A."/>
            <person name="Biggs P.J."/>
            <person name="McKinnon A.C."/>
            <person name="Cox M.P."/>
        </authorList>
    </citation>
    <scope>NUCLEOTIDE SEQUENCE</scope>
    <source>
        <strain evidence="3">K89</strain>
    </source>
</reference>
<dbReference type="EMBL" id="KT201147">
    <property type="protein sequence ID" value="AMD61757.1"/>
    <property type="molecule type" value="Genomic_DNA"/>
</dbReference>
<dbReference type="Gene3D" id="3.10.28.10">
    <property type="entry name" value="Homing endonucleases"/>
    <property type="match status" value="2"/>
</dbReference>
<name>A0A192S027_9HYPO</name>
<keyword evidence="1" id="KW-0472">Membrane</keyword>
<feature type="domain" description="Homing endonuclease LAGLIDADG" evidence="2">
    <location>
        <begin position="134"/>
        <end position="232"/>
    </location>
</feature>
<accession>A0A192S027</accession>
<gene>
    <name evidence="3" type="primary">orf424</name>
</gene>
<evidence type="ECO:0000259" key="2">
    <source>
        <dbReference type="Pfam" id="PF00961"/>
    </source>
</evidence>
<sequence>NLKCKRTKFRGTPKALVTKVIREILLLAWLMTQGMVTSLVFRSEKLLKVADIWTIADLNHFYYSTQNNEGVKEQRVDGSSNSRNLDFVKCTLVAGKPVLGRRIHSHSDNSIIVNSIFKRSIHTTKSTLDPYFVTGLVEAEGSFTISFIKNDRYKMGYQIQGIFKITMHKKDNDLLYQVKEFFEGEGSITKHGHTTLQYTVKSFKNLDKIIAHFDKYPLLSQKYADYLLFKDAVLLIKNKEHLNRKGFIKVLCIRASMNLGLSDELQLAFPDIQPISRPSLLIKNNINPNWIAGLASGDGCFHISIRNSSSTKLVATHKSVVLKFHIVQHSRDIELMEMLISNLGCGKIELLLKQSAVYFVVVKFQDIIEKIIPLFDKYPIRGVKALDYADFRKVINLMFNKEHLTEQGLSKIKSIKSNMKALAR</sequence>
<dbReference type="PANTHER" id="PTHR36181">
    <property type="entry name" value="INTRON-ENCODED ENDONUCLEASE AI3-RELATED"/>
    <property type="match status" value="1"/>
</dbReference>
<dbReference type="GO" id="GO:0005739">
    <property type="term" value="C:mitochondrion"/>
    <property type="evidence" value="ECO:0007669"/>
    <property type="project" value="UniProtKB-ARBA"/>
</dbReference>
<dbReference type="RefSeq" id="YP_009268531.1">
    <property type="nucleotide sequence ID" value="NC_030635.1"/>
</dbReference>
<feature type="non-terminal residue" evidence="3">
    <location>
        <position position="1"/>
    </location>
</feature>
<dbReference type="GO" id="GO:0004519">
    <property type="term" value="F:endonuclease activity"/>
    <property type="evidence" value="ECO:0007669"/>
    <property type="project" value="InterPro"/>
</dbReference>
<feature type="transmembrane region" description="Helical" evidence="1">
    <location>
        <begin position="20"/>
        <end position="41"/>
    </location>
</feature>
<organism evidence="3">
    <name type="scientific">Beauveria malawiensis</name>
    <dbReference type="NCBI Taxonomy" id="371061"/>
    <lineage>
        <taxon>Eukaryota</taxon>
        <taxon>Fungi</taxon>
        <taxon>Dikarya</taxon>
        <taxon>Ascomycota</taxon>
        <taxon>Pezizomycotina</taxon>
        <taxon>Sordariomycetes</taxon>
        <taxon>Hypocreomycetidae</taxon>
        <taxon>Hypocreales</taxon>
        <taxon>Cordycipitaceae</taxon>
        <taxon>Beauveria</taxon>
    </lineage>
</organism>
<keyword evidence="3" id="KW-0496">Mitochondrion</keyword>
<dbReference type="FunFam" id="3.10.28.10:FF:000010">
    <property type="entry name" value="LAGLIDADG homing endonuclease I-LtrII"/>
    <property type="match status" value="1"/>
</dbReference>
<protein>
    <recommendedName>
        <fullName evidence="2">Homing endonuclease LAGLIDADG domain-containing protein</fullName>
    </recommendedName>
</protein>
<dbReference type="SUPFAM" id="SSF55608">
    <property type="entry name" value="Homing endonucleases"/>
    <property type="match status" value="2"/>
</dbReference>
<dbReference type="InterPro" id="IPR027434">
    <property type="entry name" value="Homing_endonucl"/>
</dbReference>
<dbReference type="Pfam" id="PF00961">
    <property type="entry name" value="LAGLIDADG_1"/>
    <property type="match status" value="2"/>
</dbReference>
<dbReference type="GeneID" id="32988406"/>
<dbReference type="InterPro" id="IPR004860">
    <property type="entry name" value="LAGLIDADG_dom"/>
</dbReference>
<feature type="domain" description="Homing endonuclease LAGLIDADG" evidence="2">
    <location>
        <begin position="291"/>
        <end position="394"/>
    </location>
</feature>
<proteinExistence type="predicted"/>
<evidence type="ECO:0000256" key="1">
    <source>
        <dbReference type="SAM" id="Phobius"/>
    </source>
</evidence>
<keyword evidence="1" id="KW-0812">Transmembrane</keyword>
<dbReference type="AlphaFoldDB" id="A0A192S027"/>
<evidence type="ECO:0000313" key="3">
    <source>
        <dbReference type="EMBL" id="AMD61757.1"/>
    </source>
</evidence>
<keyword evidence="1" id="KW-1133">Transmembrane helix</keyword>
<dbReference type="InterPro" id="IPR051289">
    <property type="entry name" value="LAGLIDADG_Endonuclease"/>
</dbReference>